<dbReference type="GeneID" id="37011245"/>
<evidence type="ECO:0000259" key="5">
    <source>
        <dbReference type="PROSITE" id="PS50850"/>
    </source>
</evidence>
<keyword evidence="7" id="KW-1185">Reference proteome</keyword>
<dbReference type="EMBL" id="KZ819325">
    <property type="protein sequence ID" value="PWN21526.1"/>
    <property type="molecule type" value="Genomic_DNA"/>
</dbReference>
<feature type="transmembrane region" description="Helical" evidence="4">
    <location>
        <begin position="284"/>
        <end position="304"/>
    </location>
</feature>
<feature type="transmembrane region" description="Helical" evidence="4">
    <location>
        <begin position="127"/>
        <end position="151"/>
    </location>
</feature>
<dbReference type="RefSeq" id="XP_025348686.1">
    <property type="nucleotide sequence ID" value="XM_025489511.1"/>
</dbReference>
<dbReference type="GO" id="GO:0022857">
    <property type="term" value="F:transmembrane transporter activity"/>
    <property type="evidence" value="ECO:0007669"/>
    <property type="project" value="InterPro"/>
</dbReference>
<evidence type="ECO:0000313" key="6">
    <source>
        <dbReference type="EMBL" id="PWN21526.1"/>
    </source>
</evidence>
<evidence type="ECO:0000256" key="2">
    <source>
        <dbReference type="ARBA" id="ARBA00006727"/>
    </source>
</evidence>
<dbReference type="Proteomes" id="UP000245942">
    <property type="component" value="Unassembled WGS sequence"/>
</dbReference>
<accession>A0A316U8J1</accession>
<feature type="transmembrane region" description="Helical" evidence="4">
    <location>
        <begin position="316"/>
        <end position="335"/>
    </location>
</feature>
<evidence type="ECO:0000256" key="1">
    <source>
        <dbReference type="ARBA" id="ARBA00004141"/>
    </source>
</evidence>
<feature type="transmembrane region" description="Helical" evidence="4">
    <location>
        <begin position="157"/>
        <end position="178"/>
    </location>
</feature>
<feature type="transmembrane region" description="Helical" evidence="4">
    <location>
        <begin position="97"/>
        <end position="118"/>
    </location>
</feature>
<dbReference type="PANTHER" id="PTHR11360">
    <property type="entry name" value="MONOCARBOXYLATE TRANSPORTER"/>
    <property type="match status" value="1"/>
</dbReference>
<comment type="subcellular location">
    <subcellularLocation>
        <location evidence="1">Membrane</location>
        <topology evidence="1">Multi-pass membrane protein</topology>
    </subcellularLocation>
</comment>
<feature type="domain" description="Major facilitator superfamily (MFS) profile" evidence="5">
    <location>
        <begin position="50"/>
        <end position="461"/>
    </location>
</feature>
<dbReference type="InterPro" id="IPR050327">
    <property type="entry name" value="Proton-linked_MCT"/>
</dbReference>
<comment type="similarity">
    <text evidence="2">Belongs to the major facilitator superfamily. Monocarboxylate porter (TC 2.A.1.13) family.</text>
</comment>
<evidence type="ECO:0000313" key="7">
    <source>
        <dbReference type="Proteomes" id="UP000245942"/>
    </source>
</evidence>
<feature type="transmembrane region" description="Helical" evidence="4">
    <location>
        <begin position="435"/>
        <end position="454"/>
    </location>
</feature>
<feature type="transmembrane region" description="Helical" evidence="4">
    <location>
        <begin position="406"/>
        <end position="429"/>
    </location>
</feature>
<organism evidence="6 7">
    <name type="scientific">Pseudomicrostroma glucosiphilum</name>
    <dbReference type="NCBI Taxonomy" id="1684307"/>
    <lineage>
        <taxon>Eukaryota</taxon>
        <taxon>Fungi</taxon>
        <taxon>Dikarya</taxon>
        <taxon>Basidiomycota</taxon>
        <taxon>Ustilaginomycotina</taxon>
        <taxon>Exobasidiomycetes</taxon>
        <taxon>Microstromatales</taxon>
        <taxon>Microstromatales incertae sedis</taxon>
        <taxon>Pseudomicrostroma</taxon>
    </lineage>
</organism>
<feature type="compositionally biased region" description="Polar residues" evidence="3">
    <location>
        <begin position="1"/>
        <end position="11"/>
    </location>
</feature>
<dbReference type="Pfam" id="PF07690">
    <property type="entry name" value="MFS_1"/>
    <property type="match status" value="1"/>
</dbReference>
<feature type="transmembrane region" description="Helical" evidence="4">
    <location>
        <begin position="56"/>
        <end position="77"/>
    </location>
</feature>
<dbReference type="AlphaFoldDB" id="A0A316U8J1"/>
<dbReference type="InterPro" id="IPR020846">
    <property type="entry name" value="MFS_dom"/>
</dbReference>
<protein>
    <submittedName>
        <fullName evidence="6">MFS general substrate transporter</fullName>
    </submittedName>
</protein>
<feature type="transmembrane region" description="Helical" evidence="4">
    <location>
        <begin position="342"/>
        <end position="363"/>
    </location>
</feature>
<gene>
    <name evidence="6" type="ORF">BCV69DRAFT_172839</name>
</gene>
<evidence type="ECO:0000256" key="3">
    <source>
        <dbReference type="SAM" id="MobiDB-lite"/>
    </source>
</evidence>
<proteinExistence type="inferred from homology"/>
<reference evidence="6 7" key="1">
    <citation type="journal article" date="2018" name="Mol. Biol. Evol.">
        <title>Broad Genomic Sampling Reveals a Smut Pathogenic Ancestry of the Fungal Clade Ustilaginomycotina.</title>
        <authorList>
            <person name="Kijpornyongpan T."/>
            <person name="Mondo S.J."/>
            <person name="Barry K."/>
            <person name="Sandor L."/>
            <person name="Lee J."/>
            <person name="Lipzen A."/>
            <person name="Pangilinan J."/>
            <person name="LaButti K."/>
            <person name="Hainaut M."/>
            <person name="Henrissat B."/>
            <person name="Grigoriev I.V."/>
            <person name="Spatafora J.W."/>
            <person name="Aime M.C."/>
        </authorList>
    </citation>
    <scope>NUCLEOTIDE SEQUENCE [LARGE SCALE GENOMIC DNA]</scope>
    <source>
        <strain evidence="6 7">MCA 4718</strain>
    </source>
</reference>
<dbReference type="Gene3D" id="1.20.1250.20">
    <property type="entry name" value="MFS general substrate transporter like domains"/>
    <property type="match status" value="2"/>
</dbReference>
<dbReference type="PANTHER" id="PTHR11360:SF319">
    <property type="entry name" value="MAJOR FACILITATOR SUPERFAMILY (MFS) PROFILE DOMAIN-CONTAINING PROTEIN"/>
    <property type="match status" value="1"/>
</dbReference>
<dbReference type="GO" id="GO:0016020">
    <property type="term" value="C:membrane"/>
    <property type="evidence" value="ECO:0007669"/>
    <property type="project" value="UniProtKB-SubCell"/>
</dbReference>
<name>A0A316U8J1_9BASI</name>
<dbReference type="InterPro" id="IPR011701">
    <property type="entry name" value="MFS"/>
</dbReference>
<sequence length="478" mass="50099">MSSSTHPSETILSPEEKHVDATSSPDPTAPISPAEEKLTPAKVAAPPTPTVLTAPAWLSVAGASACLFSTFGFSNAFGVFQDYYETTLLPDSSPNAIAWVGSVSFGLIFLGGMVGGLLMDRFGPRPLFIYQAIVYPLSAMLTSLCTEYYQILLAQGILQGLSLACSFSVPIACCMIWFKEKKGIAIGIVVSFSSLGGVVWPIIVKALLDNVGFGWTWRAIGFIVFGLLCFTAATVTSPLPQHQTNLRLFKGKSTSPEKESAPGPAPPRQPFFYAEAFRHLPYDLFALAYFFVFLGLTYTLFFLPTWGGTKGLSSSLQVYSLSILNAASIFGRLLVPIAADKLGAFNLIIFCAGACMIIVFASMGVTGPAGVLVVGGFYGFTSGGVISLLASCTASVTPDLRRISSALGQLSACAAVAALLGSPICGWIIASPAGFTGAQGFSGGSLGLGALLMVSCGKGQLSEQGLISTRSRNVRMAD</sequence>
<keyword evidence="4" id="KW-0812">Transmembrane</keyword>
<feature type="transmembrane region" description="Helical" evidence="4">
    <location>
        <begin position="215"/>
        <end position="239"/>
    </location>
</feature>
<keyword evidence="4" id="KW-1133">Transmembrane helix</keyword>
<dbReference type="SUPFAM" id="SSF103473">
    <property type="entry name" value="MFS general substrate transporter"/>
    <property type="match status" value="1"/>
</dbReference>
<feature type="region of interest" description="Disordered" evidence="3">
    <location>
        <begin position="1"/>
        <end position="34"/>
    </location>
</feature>
<keyword evidence="4" id="KW-0472">Membrane</keyword>
<feature type="transmembrane region" description="Helical" evidence="4">
    <location>
        <begin position="369"/>
        <end position="394"/>
    </location>
</feature>
<evidence type="ECO:0000256" key="4">
    <source>
        <dbReference type="SAM" id="Phobius"/>
    </source>
</evidence>
<dbReference type="OrthoDB" id="6509908at2759"/>
<dbReference type="PROSITE" id="PS50850">
    <property type="entry name" value="MFS"/>
    <property type="match status" value="1"/>
</dbReference>
<dbReference type="InterPro" id="IPR036259">
    <property type="entry name" value="MFS_trans_sf"/>
</dbReference>
<feature type="transmembrane region" description="Helical" evidence="4">
    <location>
        <begin position="185"/>
        <end position="203"/>
    </location>
</feature>